<reference evidence="1 2" key="1">
    <citation type="journal article" date="2018" name="Int. J. Syst. Evol. Microbiol.">
        <title>Glycomyces paridis sp. nov., isolated from the medicinal plant Paris polyphylla.</title>
        <authorList>
            <person name="Fang X.M."/>
            <person name="Bai J.L."/>
            <person name="Su J."/>
            <person name="Zhao L.L."/>
            <person name="Liu H.Y."/>
            <person name="Ma B.P."/>
            <person name="Zhang Y.Q."/>
            <person name="Yu L.Y."/>
        </authorList>
    </citation>
    <scope>NUCLEOTIDE SEQUENCE [LARGE SCALE GENOMIC DNA]</scope>
    <source>
        <strain evidence="1 2">CPCC 204357</strain>
    </source>
</reference>
<comment type="caution">
    <text evidence="1">The sequence shown here is derived from an EMBL/GenBank/DDBJ whole genome shotgun (WGS) entry which is preliminary data.</text>
</comment>
<evidence type="ECO:0000313" key="1">
    <source>
        <dbReference type="EMBL" id="THV28994.1"/>
    </source>
</evidence>
<sequence length="73" mass="8484">MKAPDEDIWLDQQISWNHRTPVGMEPPRAYEPWGDMTTLASSTLDRIDEILLSYGPRKTADILVFDEDDEMEM</sequence>
<proteinExistence type="predicted"/>
<dbReference type="EMBL" id="STGX01000006">
    <property type="protein sequence ID" value="THV28994.1"/>
    <property type="molecule type" value="Genomic_DNA"/>
</dbReference>
<name>A0A4S8PL25_9ACTN</name>
<keyword evidence="2" id="KW-1185">Reference proteome</keyword>
<protein>
    <submittedName>
        <fullName evidence="1">Uncharacterized protein</fullName>
    </submittedName>
</protein>
<organism evidence="1 2">
    <name type="scientific">Glycomyces paridis</name>
    <dbReference type="NCBI Taxonomy" id="2126555"/>
    <lineage>
        <taxon>Bacteria</taxon>
        <taxon>Bacillati</taxon>
        <taxon>Actinomycetota</taxon>
        <taxon>Actinomycetes</taxon>
        <taxon>Glycomycetales</taxon>
        <taxon>Glycomycetaceae</taxon>
        <taxon>Glycomyces</taxon>
    </lineage>
</organism>
<gene>
    <name evidence="1" type="ORF">E9998_09585</name>
</gene>
<dbReference type="AlphaFoldDB" id="A0A4S8PL25"/>
<evidence type="ECO:0000313" key="2">
    <source>
        <dbReference type="Proteomes" id="UP000305792"/>
    </source>
</evidence>
<dbReference type="Proteomes" id="UP000305792">
    <property type="component" value="Unassembled WGS sequence"/>
</dbReference>
<accession>A0A4S8PL25</accession>